<dbReference type="GO" id="GO:0004386">
    <property type="term" value="F:helicase activity"/>
    <property type="evidence" value="ECO:0007669"/>
    <property type="project" value="UniProtKB-KW"/>
</dbReference>
<dbReference type="Gene3D" id="3.40.50.300">
    <property type="entry name" value="P-loop containing nucleotide triphosphate hydrolases"/>
    <property type="match status" value="3"/>
</dbReference>
<name>A0A158QS89_MESCO</name>
<dbReference type="InterPro" id="IPR000330">
    <property type="entry name" value="SNF2_N"/>
</dbReference>
<evidence type="ECO:0000256" key="5">
    <source>
        <dbReference type="ARBA" id="ARBA00022806"/>
    </source>
</evidence>
<dbReference type="PANTHER" id="PTHR45797:SF1">
    <property type="entry name" value="HELICASE ARIP4"/>
    <property type="match status" value="1"/>
</dbReference>
<dbReference type="InterPro" id="IPR027417">
    <property type="entry name" value="P-loop_NTPase"/>
</dbReference>
<reference evidence="12 13" key="1">
    <citation type="submission" date="2018-10" db="EMBL/GenBank/DDBJ databases">
        <authorList>
            <consortium name="Pathogen Informatics"/>
        </authorList>
    </citation>
    <scope>NUCLEOTIDE SEQUENCE [LARGE SCALE GENOMIC DNA]</scope>
</reference>
<dbReference type="InterPro" id="IPR001650">
    <property type="entry name" value="Helicase_C-like"/>
</dbReference>
<dbReference type="PROSITE" id="PS51192">
    <property type="entry name" value="HELICASE_ATP_BIND_1"/>
    <property type="match status" value="1"/>
</dbReference>
<evidence type="ECO:0000256" key="2">
    <source>
        <dbReference type="ARBA" id="ARBA00007025"/>
    </source>
</evidence>
<dbReference type="PANTHER" id="PTHR45797">
    <property type="entry name" value="RAD54-LIKE"/>
    <property type="match status" value="1"/>
</dbReference>
<dbReference type="STRING" id="53468.A0A158QS89"/>
<dbReference type="Pfam" id="PF00271">
    <property type="entry name" value="Helicase_C"/>
    <property type="match status" value="1"/>
</dbReference>
<evidence type="ECO:0008006" key="14">
    <source>
        <dbReference type="Google" id="ProtNLM"/>
    </source>
</evidence>
<evidence type="ECO:0000313" key="13">
    <source>
        <dbReference type="Proteomes" id="UP000267029"/>
    </source>
</evidence>
<dbReference type="GO" id="GO:0016887">
    <property type="term" value="F:ATP hydrolysis activity"/>
    <property type="evidence" value="ECO:0007669"/>
    <property type="project" value="InterPro"/>
</dbReference>
<organism evidence="12 13">
    <name type="scientific">Mesocestoides corti</name>
    <name type="common">Flatworm</name>
    <dbReference type="NCBI Taxonomy" id="53468"/>
    <lineage>
        <taxon>Eukaryota</taxon>
        <taxon>Metazoa</taxon>
        <taxon>Spiralia</taxon>
        <taxon>Lophotrochozoa</taxon>
        <taxon>Platyhelminthes</taxon>
        <taxon>Cestoda</taxon>
        <taxon>Eucestoda</taxon>
        <taxon>Cyclophyllidea</taxon>
        <taxon>Mesocestoididae</taxon>
        <taxon>Mesocestoides</taxon>
    </lineage>
</organism>
<comment type="similarity">
    <text evidence="2">Belongs to the SNF2/RAD54 helicase family.</text>
</comment>
<dbReference type="EMBL" id="UXSR01000042">
    <property type="protein sequence ID" value="VDD74479.1"/>
    <property type="molecule type" value="Genomic_DNA"/>
</dbReference>
<dbReference type="GO" id="GO:0005634">
    <property type="term" value="C:nucleus"/>
    <property type="evidence" value="ECO:0007669"/>
    <property type="project" value="UniProtKB-SubCell"/>
</dbReference>
<proteinExistence type="inferred from homology"/>
<feature type="region of interest" description="Disordered" evidence="9">
    <location>
        <begin position="817"/>
        <end position="852"/>
    </location>
</feature>
<dbReference type="SMART" id="SM00487">
    <property type="entry name" value="DEXDc"/>
    <property type="match status" value="1"/>
</dbReference>
<feature type="domain" description="Helicase ATP-binding" evidence="10">
    <location>
        <begin position="344"/>
        <end position="679"/>
    </location>
</feature>
<keyword evidence="6" id="KW-0067">ATP-binding</keyword>
<keyword evidence="7" id="KW-0238">DNA-binding</keyword>
<accession>A0A158QS89</accession>
<comment type="subcellular location">
    <subcellularLocation>
        <location evidence="1">Nucleus</location>
    </subcellularLocation>
</comment>
<dbReference type="Gene3D" id="3.40.50.10810">
    <property type="entry name" value="Tandem AAA-ATPase domain"/>
    <property type="match status" value="2"/>
</dbReference>
<dbReference type="SUPFAM" id="SSF52540">
    <property type="entry name" value="P-loop containing nucleoside triphosphate hydrolases"/>
    <property type="match status" value="2"/>
</dbReference>
<dbReference type="InterPro" id="IPR044574">
    <property type="entry name" value="ARIP4-like"/>
</dbReference>
<dbReference type="InterPro" id="IPR049730">
    <property type="entry name" value="SNF2/RAD54-like_C"/>
</dbReference>
<dbReference type="GO" id="GO:0005524">
    <property type="term" value="F:ATP binding"/>
    <property type="evidence" value="ECO:0007669"/>
    <property type="project" value="UniProtKB-KW"/>
</dbReference>
<gene>
    <name evidence="12" type="ORF">MCOS_LOCUS482</name>
</gene>
<dbReference type="SMART" id="SM00490">
    <property type="entry name" value="HELICc"/>
    <property type="match status" value="1"/>
</dbReference>
<evidence type="ECO:0000313" key="12">
    <source>
        <dbReference type="EMBL" id="VDD74479.1"/>
    </source>
</evidence>
<evidence type="ECO:0000259" key="10">
    <source>
        <dbReference type="PROSITE" id="PS51192"/>
    </source>
</evidence>
<evidence type="ECO:0000256" key="7">
    <source>
        <dbReference type="ARBA" id="ARBA00023125"/>
    </source>
</evidence>
<feature type="region of interest" description="Disordered" evidence="9">
    <location>
        <begin position="1"/>
        <end position="29"/>
    </location>
</feature>
<evidence type="ECO:0000259" key="11">
    <source>
        <dbReference type="PROSITE" id="PS51194"/>
    </source>
</evidence>
<keyword evidence="3" id="KW-0547">Nucleotide-binding</keyword>
<evidence type="ECO:0000256" key="9">
    <source>
        <dbReference type="SAM" id="MobiDB-lite"/>
    </source>
</evidence>
<keyword evidence="13" id="KW-1185">Reference proteome</keyword>
<feature type="domain" description="Helicase C-terminal" evidence="11">
    <location>
        <begin position="884"/>
        <end position="1095"/>
    </location>
</feature>
<dbReference type="InterPro" id="IPR038718">
    <property type="entry name" value="SNF2-like_sf"/>
</dbReference>
<dbReference type="Proteomes" id="UP000267029">
    <property type="component" value="Unassembled WGS sequence"/>
</dbReference>
<protein>
    <recommendedName>
        <fullName evidence="14">Helicase ARIP4</fullName>
    </recommendedName>
</protein>
<keyword evidence="4" id="KW-0378">Hydrolase</keyword>
<feature type="compositionally biased region" description="Low complexity" evidence="9">
    <location>
        <begin position="1401"/>
        <end position="1414"/>
    </location>
</feature>
<feature type="region of interest" description="Disordered" evidence="9">
    <location>
        <begin position="444"/>
        <end position="500"/>
    </location>
</feature>
<dbReference type="GO" id="GO:0003677">
    <property type="term" value="F:DNA binding"/>
    <property type="evidence" value="ECO:0007669"/>
    <property type="project" value="UniProtKB-KW"/>
</dbReference>
<evidence type="ECO:0000256" key="4">
    <source>
        <dbReference type="ARBA" id="ARBA00022801"/>
    </source>
</evidence>
<dbReference type="PROSITE" id="PS51194">
    <property type="entry name" value="HELICASE_CTER"/>
    <property type="match status" value="1"/>
</dbReference>
<keyword evidence="5" id="KW-0347">Helicase</keyword>
<feature type="compositionally biased region" description="Polar residues" evidence="9">
    <location>
        <begin position="1"/>
        <end position="16"/>
    </location>
</feature>
<dbReference type="OrthoDB" id="2020972at2759"/>
<evidence type="ECO:0000256" key="1">
    <source>
        <dbReference type="ARBA" id="ARBA00004123"/>
    </source>
</evidence>
<sequence length="1479" mass="163877">MPRSTGSGSNINILTRTSRRGGNAPSPSGFCEMEYELSKDGDLVPVSSGLDTAAGQDEDIDSHDGCVTNVGCEESNDPGLSHISNTSQSRSKRKQTFERRNIKYVYYGAASSRVREENALSEETQSAQRAEMERLLRLQMEQETQLPQACAADCWTLASNSDTNQTNSTLSADATQIDLKKCEEEKKSDVAFASSSPFPKVAPSQPLSTASEKLFKQKQHTELQSGDSEETAIVLLGDSDDDIELPIDDAAIEIMNNPVIELSDDENEEEAENGNKLGDEVQAEFCELRDADNLPDSEGRICIRRGATDAESFYLAPHIARVIKPHQVSGVRFLFDNLVESRTQFQRSSGFGCILAHSMGLGKSIQVIAFLDLIFRCCRPAARTVLLIVPINTLQNWQAEFQLWLPSVLHSSFLNDEEKPKVNGHQSAQQQPTPVVQSAPSLLSLISDSPPSHRPQSNSTEVATVDRKENAGEPQFPPPPPSPQGNQQKAQETPHEAPPFRLHVIKDTTKSLDARYQVVTEWARTGGVLLMGYEMFRLLTNPRKQTRANVSGGASFGYGGVGGGLSTSASTSSLFTLASSPFSADCERPRNRKKKRVITIDIEREEKEEHMLVDMRIALTDPGPQIVICDEGHRIKNSEASISRALKALRTRRRVVLTGYPLQNNLMEYWCMVDFVRPNYLGTKSEFTNMFQRPIENGQCVDSTEADRKLMQGRAHVLHELLSGFVQRRSHAVLKASLPPKQEVVLMVRMSPLQRRLYTALMNYIAVSSNMYGSGLPTANTLQTYALCCKIWNHPDILWRVVKENVDDMMDFELDDASNAASGTSSQRARRKPNGNTTNPPPPGANPAQSTGEDKYNWVTSDLWGAEFRAGDIQNSGKLVLFLSLLQESVRLGDKMLLFSQSLLTLDHLERILGQLPFDYATPSLAAKCVTPLAHQGEAEASQILHCQSDLKPESESAKQPQVWVRNVHYFRNYLLRSFYSRIPGLDGSTSATDRDRLIRRFNDPENPVKLFLVSTRAGSLGVNLVGANRVVVFDASWNPCHDCQAVCRVYRYGQQKPCYIYRLVSDNTMERKIYDRQVNKQGVSDRVVDEMNPGQQFTRAQVGVLVAYEDKDMPTLTDEDLQSISDLTDSDPVLKAALETNKEWITAKPFTHESLLIDRKDYRLTRVEKRIARQRYEQERLISSSAMYRNSAAAATALQYHQYMMMVAASGSGGASFGNMSMGAPSSHRGTPNILSKSASGFHHQNLPVFPSAPHPFIPPSSTIDDSVLRRYEGIQRNRMLQKDLDEARIRAVSREIGIALPNGPLGSDYKITRVAATTVQLIVLRSRHPTYSDLVFPRSTHPPAPERSISKGEVVEIIQAGNNGKYLRLPRTGDIYVVKPGSKGPEPEDPQSHPVQKQSHNPPSASIPNPSSTLCPHCRQPSSSNCLCSNNLYPHSASTASSISNPSASAYHPPTYTNQYAPTGSYGPTAPHGYPNY</sequence>
<dbReference type="InterPro" id="IPR014001">
    <property type="entry name" value="Helicase_ATP-bd"/>
</dbReference>
<evidence type="ECO:0000256" key="6">
    <source>
        <dbReference type="ARBA" id="ARBA00022840"/>
    </source>
</evidence>
<dbReference type="Gene3D" id="1.20.120.850">
    <property type="entry name" value="SWI2/SNF2 ATPases, N-terminal domain"/>
    <property type="match status" value="1"/>
</dbReference>
<dbReference type="Pfam" id="PF00176">
    <property type="entry name" value="SNF2-rel_dom"/>
    <property type="match status" value="2"/>
</dbReference>
<feature type="region of interest" description="Disordered" evidence="9">
    <location>
        <begin position="1379"/>
        <end position="1416"/>
    </location>
</feature>
<evidence type="ECO:0000256" key="8">
    <source>
        <dbReference type="ARBA" id="ARBA00023242"/>
    </source>
</evidence>
<evidence type="ECO:0000256" key="3">
    <source>
        <dbReference type="ARBA" id="ARBA00022741"/>
    </source>
</evidence>
<keyword evidence="8" id="KW-0539">Nucleus</keyword>
<dbReference type="CDD" id="cd18793">
    <property type="entry name" value="SF2_C_SNF"/>
    <property type="match status" value="1"/>
</dbReference>